<dbReference type="InterPro" id="IPR016024">
    <property type="entry name" value="ARM-type_fold"/>
</dbReference>
<feature type="domain" description="Clathrin/coatomer adaptor adaptin-like N-terminal" evidence="6">
    <location>
        <begin position="25"/>
        <end position="564"/>
    </location>
</feature>
<evidence type="ECO:0000256" key="4">
    <source>
        <dbReference type="ARBA" id="ARBA00023136"/>
    </source>
</evidence>
<keyword evidence="8" id="KW-1185">Reference proteome</keyword>
<organism evidence="7 8">
    <name type="scientific">Besnoitia besnoiti</name>
    <name type="common">Apicomplexan protozoan</name>
    <dbReference type="NCBI Taxonomy" id="94643"/>
    <lineage>
        <taxon>Eukaryota</taxon>
        <taxon>Sar</taxon>
        <taxon>Alveolata</taxon>
        <taxon>Apicomplexa</taxon>
        <taxon>Conoidasida</taxon>
        <taxon>Coccidia</taxon>
        <taxon>Eucoccidiorida</taxon>
        <taxon>Eimeriorina</taxon>
        <taxon>Sarcocystidae</taxon>
        <taxon>Besnoitia</taxon>
    </lineage>
</organism>
<feature type="compositionally biased region" description="Basic and acidic residues" evidence="5">
    <location>
        <begin position="938"/>
        <end position="948"/>
    </location>
</feature>
<comment type="caution">
    <text evidence="7">The sequence shown here is derived from an EMBL/GenBank/DDBJ whole genome shotgun (WGS) entry which is preliminary data.</text>
</comment>
<dbReference type="STRING" id="94643.A0A2A9MDN7"/>
<feature type="region of interest" description="Disordered" evidence="5">
    <location>
        <begin position="365"/>
        <end position="389"/>
    </location>
</feature>
<evidence type="ECO:0000313" key="8">
    <source>
        <dbReference type="Proteomes" id="UP000224006"/>
    </source>
</evidence>
<gene>
    <name evidence="7" type="ORF">BESB_080090</name>
</gene>
<dbReference type="InterPro" id="IPR012295">
    <property type="entry name" value="TBP_dom_sf"/>
</dbReference>
<feature type="compositionally biased region" description="Low complexity" evidence="5">
    <location>
        <begin position="377"/>
        <end position="387"/>
    </location>
</feature>
<keyword evidence="3" id="KW-0653">Protein transport</keyword>
<evidence type="ECO:0000313" key="7">
    <source>
        <dbReference type="EMBL" id="PFH33793.1"/>
    </source>
</evidence>
<evidence type="ECO:0000256" key="3">
    <source>
        <dbReference type="ARBA" id="ARBA00022927"/>
    </source>
</evidence>
<evidence type="ECO:0000259" key="6">
    <source>
        <dbReference type="Pfam" id="PF01602"/>
    </source>
</evidence>
<dbReference type="GO" id="GO:0006886">
    <property type="term" value="P:intracellular protein transport"/>
    <property type="evidence" value="ECO:0007669"/>
    <property type="project" value="InterPro"/>
</dbReference>
<feature type="region of interest" description="Disordered" evidence="5">
    <location>
        <begin position="798"/>
        <end position="950"/>
    </location>
</feature>
<reference evidence="7 8" key="1">
    <citation type="submission" date="2017-09" db="EMBL/GenBank/DDBJ databases">
        <title>Genome sequencing of Besnoitia besnoiti strain Bb-Ger1.</title>
        <authorList>
            <person name="Schares G."/>
            <person name="Venepally P."/>
            <person name="Lorenzi H.A."/>
        </authorList>
    </citation>
    <scope>NUCLEOTIDE SEQUENCE [LARGE SCALE GENOMIC DNA]</scope>
    <source>
        <strain evidence="7 8">Bb-Ger1</strain>
    </source>
</reference>
<dbReference type="Pfam" id="PF01602">
    <property type="entry name" value="Adaptin_N"/>
    <property type="match status" value="1"/>
</dbReference>
<evidence type="ECO:0000256" key="1">
    <source>
        <dbReference type="ARBA" id="ARBA00004308"/>
    </source>
</evidence>
<dbReference type="InterPro" id="IPR002553">
    <property type="entry name" value="Clathrin/coatomer_adapt-like_N"/>
</dbReference>
<dbReference type="Proteomes" id="UP000224006">
    <property type="component" value="Chromosome VII"/>
</dbReference>
<dbReference type="InterPro" id="IPR050840">
    <property type="entry name" value="Adaptor_Complx_Large_Subunit"/>
</dbReference>
<dbReference type="KEGG" id="bbes:BESB_080090"/>
<name>A0A2A9MDN7_BESBE</name>
<dbReference type="Gene3D" id="1.25.10.10">
    <property type="entry name" value="Leucine-rich Repeat Variant"/>
    <property type="match status" value="1"/>
</dbReference>
<feature type="compositionally biased region" description="Low complexity" evidence="5">
    <location>
        <begin position="839"/>
        <end position="865"/>
    </location>
</feature>
<accession>A0A2A9MDN7</accession>
<dbReference type="Gene3D" id="3.30.310.10">
    <property type="entry name" value="TATA-Binding Protein"/>
    <property type="match status" value="1"/>
</dbReference>
<dbReference type="VEuPathDB" id="ToxoDB:BESB_080090"/>
<feature type="compositionally biased region" description="Basic residues" evidence="5">
    <location>
        <begin position="885"/>
        <end position="894"/>
    </location>
</feature>
<keyword evidence="4" id="KW-0472">Membrane</keyword>
<dbReference type="GO" id="GO:0016192">
    <property type="term" value="P:vesicle-mediated transport"/>
    <property type="evidence" value="ECO:0007669"/>
    <property type="project" value="InterPro"/>
</dbReference>
<dbReference type="GO" id="GO:0012505">
    <property type="term" value="C:endomembrane system"/>
    <property type="evidence" value="ECO:0007669"/>
    <property type="project" value="UniProtKB-SubCell"/>
</dbReference>
<evidence type="ECO:0000256" key="5">
    <source>
        <dbReference type="SAM" id="MobiDB-lite"/>
    </source>
</evidence>
<feature type="compositionally biased region" description="Low complexity" evidence="5">
    <location>
        <begin position="901"/>
        <end position="926"/>
    </location>
</feature>
<proteinExistence type="predicted"/>
<evidence type="ECO:0000256" key="2">
    <source>
        <dbReference type="ARBA" id="ARBA00022448"/>
    </source>
</evidence>
<protein>
    <recommendedName>
        <fullName evidence="6">Clathrin/coatomer adaptor adaptin-like N-terminal domain-containing protein</fullName>
    </recommendedName>
</protein>
<dbReference type="InterPro" id="IPR011989">
    <property type="entry name" value="ARM-like"/>
</dbReference>
<sequence length="1348" mass="146319">MTPPTIRGVSLFLADVRSCPSSTHERARVLQELAKVRQRFMHPKKPLTGYEKKKCLTKLLYVHLLGYPVDFGHAEALSLLSSPHYSERAAAYLFCSLLLVDSETAGLALAELRRLCWTSIKKDISSQNEDFAALALDCASHATDRKAAADLFPQMQALANPSSSAPPLLRQKAYSCMLLFFRLEPSLMPCGVWAPRLGQALLFEQDVAVLLALTNLIVFAVSRTQSLHRWQQQLQLSVINTLARIISRDVPHAFVYHGAPAPWLAVRLLQLLQLFQVAREDARGDGDRAAAPDEDTVIEQQREAVVLALNEIVKNVFAQTFGPVEEEVLRAGSSSALRMRKTQSFSAFRASLAARLSSLSRFAKQPGAADGARRKSSGASKSGEGAAPAFEPPSAIQHAVLYEAVNLTIHLQAEGDRELRHSAAALLCSFIEEGNPNYRYKSLSLMAAMAADPDVQPELRNSIPSILRLLKEDDVSLRRQAVSLLFALSGPENWSEIVFALMESLERDAGSLQDEVTVQVAVLVETYAPDPTWLVDLTFKMLQYAPQHVRDETWVRVIQVVAGSSPADAEAEEKKGRKIETTATVNRPDPALQRYAAGRAAEFLEDAFLNETLLRLCAYLLGEFGHLIKGRVPGRRQVEALLFHFRRFSSSSAFLAPGHFPPFTFVPLSDDPPAASACPLLPLLLFALAKVAHAYPAEAAPVLKLLQELQDSRDLELQTRAVELAALFQLSDRQFVSQTLSLLPPFRRGQLLSRPLPPGALAGPGGGRRTRIGANRAAEERLAAHLKSSPLATRETFSASLGSFPPHSGGEASAPRAERRRRVFAAGKREAFEEEEEGSSISASHSEASSSSGTSGARRGRSSAADSDDDDGGAESARSSDRGPRRGVRAWRTRSSREASSDSQASSQTSADSSSQAENDAESGGSSEEDDETDGDDEGGRREEEMARKRQQQLLELLRSQPFPAAQTANPGAEHNRELWRRACLTSQGTLFLLPRFLEVFVHRKFDKKDGALLLEWRNLSPDKVLRLQRGGTQNVAGLLLKDEGFRQGDGGGAEDDTGGGFVAIPPMQKVVQRVRLRCMRPFAQAPMGCCLLCRSVQPEQQVQLPLTLPVVMTNFVLPATGVREGSVFLRYWKQLQTSREREEGREDGENKENVLTGPLALPPQHVVVFMGAGFNFHVIKVGKNLCGSGTFHTGTPAAGEASGAETRFVCASCMCMIELENPNADRLLARITVRAAHPLVSLYVSRLLGSYLLGWPPSVTSPPSPPSPAAPYPYAVHTAGAETAANILSNGADHVAPMPPGSHLAAHVGAAQSLTAGAPFLPSAARGAPPGVPPQYVASLSRVGSHF</sequence>
<keyword evidence="2" id="KW-0813">Transport</keyword>
<dbReference type="PANTHER" id="PTHR22780">
    <property type="entry name" value="ADAPTIN, ALPHA/GAMMA/EPSILON"/>
    <property type="match status" value="1"/>
</dbReference>
<feature type="compositionally biased region" description="Acidic residues" evidence="5">
    <location>
        <begin position="927"/>
        <end position="937"/>
    </location>
</feature>
<dbReference type="RefSeq" id="XP_029217802.1">
    <property type="nucleotide sequence ID" value="XM_029366371.1"/>
</dbReference>
<dbReference type="SUPFAM" id="SSF48371">
    <property type="entry name" value="ARM repeat"/>
    <property type="match status" value="1"/>
</dbReference>
<dbReference type="GO" id="GO:0030117">
    <property type="term" value="C:membrane coat"/>
    <property type="evidence" value="ECO:0007669"/>
    <property type="project" value="InterPro"/>
</dbReference>
<comment type="subcellular location">
    <subcellularLocation>
        <location evidence="1">Endomembrane system</location>
    </subcellularLocation>
</comment>
<dbReference type="EMBL" id="NWUJ01000008">
    <property type="protein sequence ID" value="PFH33793.1"/>
    <property type="molecule type" value="Genomic_DNA"/>
</dbReference>
<dbReference type="GeneID" id="40312936"/>
<dbReference type="OrthoDB" id="413467at2759"/>